<comment type="catalytic activity">
    <reaction evidence="1">
        <text>Hydrolysis of terminal, non-reducing (1-&gt;4)-linked alpha-D-glucose residues with release of alpha-D-glucose.</text>
        <dbReference type="EC" id="3.2.1.20"/>
    </reaction>
</comment>
<dbReference type="PROSITE" id="PS00129">
    <property type="entry name" value="GLYCOSYL_HYDROL_F31_1"/>
    <property type="match status" value="1"/>
</dbReference>
<evidence type="ECO:0000313" key="13">
    <source>
        <dbReference type="EMBL" id="KAF2720440.1"/>
    </source>
</evidence>
<evidence type="ECO:0000256" key="1">
    <source>
        <dbReference type="ARBA" id="ARBA00001657"/>
    </source>
</evidence>
<evidence type="ECO:0000259" key="12">
    <source>
        <dbReference type="Pfam" id="PF21365"/>
    </source>
</evidence>
<dbReference type="SUPFAM" id="SSF51445">
    <property type="entry name" value="(Trans)glycosidases"/>
    <property type="match status" value="1"/>
</dbReference>
<dbReference type="EMBL" id="MU003799">
    <property type="protein sequence ID" value="KAF2720440.1"/>
    <property type="molecule type" value="Genomic_DNA"/>
</dbReference>
<feature type="compositionally biased region" description="Low complexity" evidence="9">
    <location>
        <begin position="557"/>
        <end position="577"/>
    </location>
</feature>
<dbReference type="InterPro" id="IPR017853">
    <property type="entry name" value="GH"/>
</dbReference>
<dbReference type="PANTHER" id="PTHR22762:SF133">
    <property type="entry name" value="P-TYPE DOMAIN-CONTAINING PROTEIN"/>
    <property type="match status" value="1"/>
</dbReference>
<evidence type="ECO:0000259" key="11">
    <source>
        <dbReference type="Pfam" id="PF01055"/>
    </source>
</evidence>
<dbReference type="InterPro" id="IPR048395">
    <property type="entry name" value="Glyco_hydro_31_C"/>
</dbReference>
<dbReference type="Gene3D" id="3.20.20.80">
    <property type="entry name" value="Glycosidases"/>
    <property type="match status" value="2"/>
</dbReference>
<keyword evidence="5 8" id="KW-0378">Hydrolase</keyword>
<feature type="domain" description="Glycoside hydrolase family 31 TIM barrel" evidence="11">
    <location>
        <begin position="347"/>
        <end position="774"/>
    </location>
</feature>
<dbReference type="InterPro" id="IPR011013">
    <property type="entry name" value="Gal_mutarotase_sf_dom"/>
</dbReference>
<feature type="signal peptide" evidence="10">
    <location>
        <begin position="1"/>
        <end position="15"/>
    </location>
</feature>
<evidence type="ECO:0000256" key="7">
    <source>
        <dbReference type="ARBA" id="ARBA00023295"/>
    </source>
</evidence>
<dbReference type="Proteomes" id="UP000799441">
    <property type="component" value="Unassembled WGS sequence"/>
</dbReference>
<protein>
    <recommendedName>
        <fullName evidence="3">alpha-glucosidase</fullName>
        <ecNumber evidence="3">3.2.1.20</ecNumber>
    </recommendedName>
</protein>
<feature type="chain" id="PRO_5040156748" description="alpha-glucosidase" evidence="10">
    <location>
        <begin position="16"/>
        <end position="1014"/>
    </location>
</feature>
<dbReference type="InterPro" id="IPR030458">
    <property type="entry name" value="Glyco_hydro_31_AS"/>
</dbReference>
<evidence type="ECO:0000256" key="9">
    <source>
        <dbReference type="SAM" id="MobiDB-lite"/>
    </source>
</evidence>
<dbReference type="GO" id="GO:0004558">
    <property type="term" value="F:alpha-1,4-glucosidase activity"/>
    <property type="evidence" value="ECO:0007669"/>
    <property type="project" value="UniProtKB-EC"/>
</dbReference>
<dbReference type="InterPro" id="IPR000322">
    <property type="entry name" value="Glyco_hydro_31_TIM"/>
</dbReference>
<feature type="domain" description="Glycosyl hydrolase family 31 C-terminal" evidence="12">
    <location>
        <begin position="782"/>
        <end position="874"/>
    </location>
</feature>
<evidence type="ECO:0000256" key="4">
    <source>
        <dbReference type="ARBA" id="ARBA00022729"/>
    </source>
</evidence>
<name>A0A9P4Q6G3_9PEZI</name>
<evidence type="ECO:0000256" key="8">
    <source>
        <dbReference type="RuleBase" id="RU361185"/>
    </source>
</evidence>
<keyword evidence="6" id="KW-0325">Glycoprotein</keyword>
<dbReference type="PANTHER" id="PTHR22762">
    <property type="entry name" value="ALPHA-GLUCOSIDASE"/>
    <property type="match status" value="1"/>
</dbReference>
<evidence type="ECO:0000256" key="10">
    <source>
        <dbReference type="SAM" id="SignalP"/>
    </source>
</evidence>
<gene>
    <name evidence="13" type="ORF">K431DRAFT_285740</name>
</gene>
<reference evidence="13" key="1">
    <citation type="journal article" date="2020" name="Stud. Mycol.">
        <title>101 Dothideomycetes genomes: a test case for predicting lifestyles and emergence of pathogens.</title>
        <authorList>
            <person name="Haridas S."/>
            <person name="Albert R."/>
            <person name="Binder M."/>
            <person name="Bloem J."/>
            <person name="Labutti K."/>
            <person name="Salamov A."/>
            <person name="Andreopoulos B."/>
            <person name="Baker S."/>
            <person name="Barry K."/>
            <person name="Bills G."/>
            <person name="Bluhm B."/>
            <person name="Cannon C."/>
            <person name="Castanera R."/>
            <person name="Culley D."/>
            <person name="Daum C."/>
            <person name="Ezra D."/>
            <person name="Gonzalez J."/>
            <person name="Henrissat B."/>
            <person name="Kuo A."/>
            <person name="Liang C."/>
            <person name="Lipzen A."/>
            <person name="Lutzoni F."/>
            <person name="Magnuson J."/>
            <person name="Mondo S."/>
            <person name="Nolan M."/>
            <person name="Ohm R."/>
            <person name="Pangilinan J."/>
            <person name="Park H.-J."/>
            <person name="Ramirez L."/>
            <person name="Alfaro M."/>
            <person name="Sun H."/>
            <person name="Tritt A."/>
            <person name="Yoshinaga Y."/>
            <person name="Zwiers L.-H."/>
            <person name="Turgeon B."/>
            <person name="Goodwin S."/>
            <person name="Spatafora J."/>
            <person name="Crous P."/>
            <person name="Grigoriev I."/>
        </authorList>
    </citation>
    <scope>NUCLEOTIDE SEQUENCE</scope>
    <source>
        <strain evidence="13">CBS 116435</strain>
    </source>
</reference>
<dbReference type="SUPFAM" id="SSF51011">
    <property type="entry name" value="Glycosyl hydrolase domain"/>
    <property type="match status" value="1"/>
</dbReference>
<dbReference type="Pfam" id="PF21365">
    <property type="entry name" value="Glyco_hydro_31_3rd"/>
    <property type="match status" value="1"/>
</dbReference>
<evidence type="ECO:0000256" key="5">
    <source>
        <dbReference type="ARBA" id="ARBA00022801"/>
    </source>
</evidence>
<evidence type="ECO:0000313" key="14">
    <source>
        <dbReference type="Proteomes" id="UP000799441"/>
    </source>
</evidence>
<dbReference type="Gene3D" id="2.60.40.1760">
    <property type="entry name" value="glycosyl hydrolase (family 31)"/>
    <property type="match status" value="1"/>
</dbReference>
<dbReference type="CDD" id="cd06602">
    <property type="entry name" value="GH31_MGAM_SI_GAA"/>
    <property type="match status" value="1"/>
</dbReference>
<evidence type="ECO:0000256" key="3">
    <source>
        <dbReference type="ARBA" id="ARBA00012741"/>
    </source>
</evidence>
<dbReference type="CDD" id="cd14752">
    <property type="entry name" value="GH31_N"/>
    <property type="match status" value="1"/>
</dbReference>
<feature type="region of interest" description="Disordered" evidence="9">
    <location>
        <begin position="557"/>
        <end position="589"/>
    </location>
</feature>
<dbReference type="InterPro" id="IPR013780">
    <property type="entry name" value="Glyco_hydro_b"/>
</dbReference>
<evidence type="ECO:0000256" key="2">
    <source>
        <dbReference type="ARBA" id="ARBA00007806"/>
    </source>
</evidence>
<evidence type="ECO:0000256" key="6">
    <source>
        <dbReference type="ARBA" id="ARBA00023180"/>
    </source>
</evidence>
<dbReference type="GO" id="GO:0005975">
    <property type="term" value="P:carbohydrate metabolic process"/>
    <property type="evidence" value="ECO:0007669"/>
    <property type="project" value="InterPro"/>
</dbReference>
<keyword evidence="7 8" id="KW-0326">Glycosidase</keyword>
<keyword evidence="4 10" id="KW-0732">Signal</keyword>
<accession>A0A9P4Q6G3</accession>
<comment type="similarity">
    <text evidence="2 8">Belongs to the glycosyl hydrolase 31 family.</text>
</comment>
<dbReference type="InterPro" id="IPR030459">
    <property type="entry name" value="Glyco_hydro_31_CS"/>
</dbReference>
<dbReference type="Pfam" id="PF01055">
    <property type="entry name" value="Glyco_hydro_31_2nd"/>
    <property type="match status" value="1"/>
</dbReference>
<dbReference type="AlphaFoldDB" id="A0A9P4Q6G3"/>
<proteinExistence type="inferred from homology"/>
<dbReference type="PROSITE" id="PS00707">
    <property type="entry name" value="GLYCOSYL_HYDROL_F31_2"/>
    <property type="match status" value="1"/>
</dbReference>
<dbReference type="Gene3D" id="2.60.40.1180">
    <property type="entry name" value="Golgi alpha-mannosidase II"/>
    <property type="match status" value="2"/>
</dbReference>
<dbReference type="EC" id="3.2.1.20" evidence="3"/>
<dbReference type="SUPFAM" id="SSF74650">
    <property type="entry name" value="Galactose mutarotase-like"/>
    <property type="match status" value="1"/>
</dbReference>
<dbReference type="FunFam" id="3.20.20.80:FF:000138">
    <property type="entry name" value="Putative alpha-glucosidase AgdA"/>
    <property type="match status" value="1"/>
</dbReference>
<dbReference type="GO" id="GO:0030246">
    <property type="term" value="F:carbohydrate binding"/>
    <property type="evidence" value="ECO:0007669"/>
    <property type="project" value="InterPro"/>
</dbReference>
<sequence length="1014" mass="110673">MARFVWALLPAFVVAQSSTSQPADGLSTAAGTKTESIGTATVGTSTWTYSVPYTLPAAVDVGPNYLPNIKNASSIQAQDVCPGYKAGNVKKTEHGFTASLTLAGSPCNVYGTDIEDLTLSIDVQSSHRLHISIEPTYVDSSNISQFILAENLIPKPNYGHISDLTQDVDLQFSWTNEPTFAFTVLRKSTGDVLFDTRGSKLVYENQFIEFVSSLPENYNLYGLGEQMHGLRKGNNFTATMFAADAGDPIDGNIYGVHPFYLETRYFEVDSDTSDRTYVANYSNTNGSDYESYSHGVYLRNSHPMEAILEPTQLKWRTLGGSIDIYVFDGPSQPEVTKQYQWGAIGLPAMQQLWTFGFHQCRWGYSNFSELREVVDSYRRFDIPLETIWTDIDYMDQYRDFTASPAFPYEAGAEFLEQLHADGQHYIPIVDSAIYIPNPDNETDAYEVYTDGNAKGVFLNNPDGSQYIGAVWPGFTVFPDWFTGEAVPWWTKAMHDHWDHLHWDGIWIDMSEVSSFCIGSCGSGNLSLNPVHPPFGLPGEEGSKIFTYPEGFNLTNSTEAETASSLSESQASAVASATPQPSTSATYDIPPPVVTGQREVDNPPYIINNINGALAVHAVAPNATHHDGTEEYDVHSLFGHQILNATYQALLDVFPSKRPFIIGRSTFAGSGKWAGHWGGDNASLFAYMYFAISQALDFSLFGIPMFGVDTCGFNGNSDEELCNRWMQLSAFFPFYRNHNVLAAIPQEAYRWSSVIDASKTAMKIRYSLLPYFYTLFYQASTTGSTVMRALAWEFPTEPLLADLDHQFLLGAGIMVAPVLGQGLTSRGVLFPGVASGQVWYDWYTQAPVDAPAGENVTVEAPLGHIPVYIRGGVVLPQHEPGYTTADVADSDWSLIAALDGDGAAAGQLYIDDNVSLVPNATLIVDFTATNGSLYASSRGIFEDSHPLANVTILGVSSAPQSIELNGNTIGGAGGYGGNGTATASYNSSSQALSIQGLQGLTSDGAWAQDWVLSWS</sequence>
<dbReference type="OrthoDB" id="5839090at2759"/>
<organism evidence="13 14">
    <name type="scientific">Polychaeton citri CBS 116435</name>
    <dbReference type="NCBI Taxonomy" id="1314669"/>
    <lineage>
        <taxon>Eukaryota</taxon>
        <taxon>Fungi</taxon>
        <taxon>Dikarya</taxon>
        <taxon>Ascomycota</taxon>
        <taxon>Pezizomycotina</taxon>
        <taxon>Dothideomycetes</taxon>
        <taxon>Dothideomycetidae</taxon>
        <taxon>Capnodiales</taxon>
        <taxon>Capnodiaceae</taxon>
        <taxon>Polychaeton</taxon>
    </lineage>
</organism>
<keyword evidence="14" id="KW-1185">Reference proteome</keyword>
<comment type="caution">
    <text evidence="13">The sequence shown here is derived from an EMBL/GenBank/DDBJ whole genome shotgun (WGS) entry which is preliminary data.</text>
</comment>